<protein>
    <submittedName>
        <fullName evidence="2">Uncharacterized protein</fullName>
    </submittedName>
</protein>
<evidence type="ECO:0000313" key="3">
    <source>
        <dbReference type="Proteomes" id="UP000738359"/>
    </source>
</evidence>
<organism evidence="2 3">
    <name type="scientific">Mortierella alpina</name>
    <name type="common">Oleaginous fungus</name>
    <name type="synonym">Mortierella renispora</name>
    <dbReference type="NCBI Taxonomy" id="64518"/>
    <lineage>
        <taxon>Eukaryota</taxon>
        <taxon>Fungi</taxon>
        <taxon>Fungi incertae sedis</taxon>
        <taxon>Mucoromycota</taxon>
        <taxon>Mortierellomycotina</taxon>
        <taxon>Mortierellomycetes</taxon>
        <taxon>Mortierellales</taxon>
        <taxon>Mortierellaceae</taxon>
        <taxon>Mortierella</taxon>
    </lineage>
</organism>
<dbReference type="OrthoDB" id="10650901at2759"/>
<proteinExistence type="predicted"/>
<name>A0A9P6M3S7_MORAP</name>
<gene>
    <name evidence="2" type="ORF">BGZ70_006237</name>
</gene>
<reference evidence="2" key="1">
    <citation type="journal article" date="2020" name="Fungal Divers.">
        <title>Resolving the Mortierellaceae phylogeny through synthesis of multi-gene phylogenetics and phylogenomics.</title>
        <authorList>
            <person name="Vandepol N."/>
            <person name="Liber J."/>
            <person name="Desiro A."/>
            <person name="Na H."/>
            <person name="Kennedy M."/>
            <person name="Barry K."/>
            <person name="Grigoriev I.V."/>
            <person name="Miller A.N."/>
            <person name="O'Donnell K."/>
            <person name="Stajich J.E."/>
            <person name="Bonito G."/>
        </authorList>
    </citation>
    <scope>NUCLEOTIDE SEQUENCE</scope>
    <source>
        <strain evidence="2">CK1249</strain>
    </source>
</reference>
<feature type="compositionally biased region" description="Basic and acidic residues" evidence="1">
    <location>
        <begin position="184"/>
        <end position="202"/>
    </location>
</feature>
<feature type="non-terminal residue" evidence="2">
    <location>
        <position position="1"/>
    </location>
</feature>
<comment type="caution">
    <text evidence="2">The sequence shown here is derived from an EMBL/GenBank/DDBJ whole genome shotgun (WGS) entry which is preliminary data.</text>
</comment>
<feature type="region of interest" description="Disordered" evidence="1">
    <location>
        <begin position="1"/>
        <end position="45"/>
    </location>
</feature>
<accession>A0A9P6M3S7</accession>
<keyword evidence="3" id="KW-1185">Reference proteome</keyword>
<feature type="compositionally biased region" description="Acidic residues" evidence="1">
    <location>
        <begin position="147"/>
        <end position="158"/>
    </location>
</feature>
<sequence length="969" mass="96391">PSEEPAGAKAAEVFEGDADTSGTAGEIVAPAVSDGDTEPSEEPAGAKAAEVFEGDADTFGTAVKIVAPAVSDGDTEPSKDPDGAEITVVTERDADVSAAVELVALAVNDGDTEPPEEPDGANTAVIIEGDADASVAVEILAPAVSDGDGDAEPSEEPDGAGTAVVIKRDTDATAAADEVGTPADSDRDSTAPEAVGEPRESTGAEDDVNLSAAADDVVLSTPIKDDTELLAAVDAIGASAEAERMTSVAVDETNSVAVREGDADLPAAVDGISASEVAVGIAGATATAEELKTDVDREEAVEAPTGTDGDAAVGSDIDTVSDEAVAGIITIACDEDFAELSAVGGEVGASVDDAGLFMIVEAAVAVIVAVSDGDSSVASSTVFAPAVVESDADFSVTVGDNDNSAGIGEKGDETVTANVVGDPAIIEDEADISAAVGETVAPAVDNGSDAEPSEEPDGVINTVVSEEGADALGAVGEIDAPAVSDSDAELSDKPNGAEVDLNLFAVADDVVASVPIKDDVDPSATTDADGTPTESEALAAVIAEDIILDAVTEGNDDFSAEVDEIIVSAGITDDMAVVFDGDSDLYVADEVKVSLEAGAEANTVDSNARRDGDPEILSAMEDVAMPAVFVNVVKFSVMADETRTSPLVVGKADASAALDVTEARVVSERDAESSTAVEEARTFTRGEDCTALSVAVKELGDSAGIAGIVRGADFSVAVDEVGIPIVGVGDARILVVVNDDDTTGDVTDVLAGDCDTPAVIEEDANVSGVLDVNVSEPSDEISATADEVEAFADIVDEAVLSPEPNAVETPREGDTDAPAVVDAVGSPAVLASDADWSAATDEVDASICAVAEVDIAMIVEVDSSADAALDFGSSTAVGVDFSIDAVCADADVDRPAGTAGDVKVSASVDLGISADSVDNVDVSVGVEVTNDPSVSDAVVATESVVLASGVAEESKVEVGPNNGVGEVPQ</sequence>
<dbReference type="AlphaFoldDB" id="A0A9P6M3S7"/>
<dbReference type="EMBL" id="JAAAHY010000347">
    <property type="protein sequence ID" value="KAF9964584.1"/>
    <property type="molecule type" value="Genomic_DNA"/>
</dbReference>
<dbReference type="Proteomes" id="UP000738359">
    <property type="component" value="Unassembled WGS sequence"/>
</dbReference>
<evidence type="ECO:0000256" key="1">
    <source>
        <dbReference type="SAM" id="MobiDB-lite"/>
    </source>
</evidence>
<feature type="region of interest" description="Disordered" evidence="1">
    <location>
        <begin position="141"/>
        <end position="207"/>
    </location>
</feature>
<evidence type="ECO:0000313" key="2">
    <source>
        <dbReference type="EMBL" id="KAF9964584.1"/>
    </source>
</evidence>